<dbReference type="RefSeq" id="WP_184474794.1">
    <property type="nucleotide sequence ID" value="NZ_JACHOV010000004.1"/>
</dbReference>
<protein>
    <submittedName>
        <fullName evidence="2">Glycosyltransferase involved in cell wall biosynthesis</fullName>
    </submittedName>
</protein>
<dbReference type="Gene3D" id="3.40.50.2000">
    <property type="entry name" value="Glycogen Phosphorylase B"/>
    <property type="match status" value="2"/>
</dbReference>
<dbReference type="GO" id="GO:0016757">
    <property type="term" value="F:glycosyltransferase activity"/>
    <property type="evidence" value="ECO:0007669"/>
    <property type="project" value="InterPro"/>
</dbReference>
<evidence type="ECO:0000313" key="3">
    <source>
        <dbReference type="Proteomes" id="UP000575068"/>
    </source>
</evidence>
<proteinExistence type="predicted"/>
<dbReference type="InterPro" id="IPR001296">
    <property type="entry name" value="Glyco_trans_1"/>
</dbReference>
<dbReference type="SUPFAM" id="SSF53756">
    <property type="entry name" value="UDP-Glycosyltransferase/glycogen phosphorylase"/>
    <property type="match status" value="1"/>
</dbReference>
<dbReference type="Proteomes" id="UP000575068">
    <property type="component" value="Unassembled WGS sequence"/>
</dbReference>
<evidence type="ECO:0000259" key="1">
    <source>
        <dbReference type="Pfam" id="PF00534"/>
    </source>
</evidence>
<dbReference type="EMBL" id="JACHOV010000004">
    <property type="protein sequence ID" value="MBB4640968.1"/>
    <property type="molecule type" value="Genomic_DNA"/>
</dbReference>
<dbReference type="Pfam" id="PF00534">
    <property type="entry name" value="Glycos_transf_1"/>
    <property type="match status" value="1"/>
</dbReference>
<evidence type="ECO:0000313" key="2">
    <source>
        <dbReference type="EMBL" id="MBB4640968.1"/>
    </source>
</evidence>
<feature type="domain" description="Glycosyl transferase family 1" evidence="1">
    <location>
        <begin position="226"/>
        <end position="384"/>
    </location>
</feature>
<name>A0A840HTT1_9SPHN</name>
<sequence length="424" mass="47284">MAENISLRQSGETSVPFYYLENFARLGLDVLAICHARVREQLKEDMAPDLFRRVHFIEDGWLQKLIFAAGKYVPYRIEDLVFNQAIHVLTQIRLRKVARRLIAEHQSDIVFEPVPISPKALSFMYGFPVPVVIGPMCGGLELPPAFKHMDGALVGWTINAVRKLAVMLHRFIPGKLNADALVVGNQRTARALPPGARGLIHEVVESGVDIERWAPKNYDEPLANQHVTRFLFCGRLVDWKGAEYIVRAFAPLAREGNSRLDLIGDGELFETIRLLVESEGIGESVKLHGRVPLETYIDLLRKADVYVMPSLRECGGLALLEAMAIGLPIVATNWMGPSEYLDESSAFLIDPCSEEFMVDGFTDALRRLAASPALRRSLGQGARRRVLEGYFGWDAKSRRVVEILEEVVNARQGAVLAAGMERAA</sequence>
<gene>
    <name evidence="2" type="ORF">HNQ99_001272</name>
</gene>
<dbReference type="AlphaFoldDB" id="A0A840HTT1"/>
<comment type="caution">
    <text evidence="2">The sequence shown here is derived from an EMBL/GenBank/DDBJ whole genome shotgun (WGS) entry which is preliminary data.</text>
</comment>
<dbReference type="PANTHER" id="PTHR12526">
    <property type="entry name" value="GLYCOSYLTRANSFERASE"/>
    <property type="match status" value="1"/>
</dbReference>
<dbReference type="CDD" id="cd03801">
    <property type="entry name" value="GT4_PimA-like"/>
    <property type="match status" value="1"/>
</dbReference>
<organism evidence="2 3">
    <name type="scientific">Rhizorhapis suberifaciens</name>
    <name type="common">corky root of lettuce</name>
    <dbReference type="NCBI Taxonomy" id="13656"/>
    <lineage>
        <taxon>Bacteria</taxon>
        <taxon>Pseudomonadati</taxon>
        <taxon>Pseudomonadota</taxon>
        <taxon>Alphaproteobacteria</taxon>
        <taxon>Sphingomonadales</taxon>
        <taxon>Sphingomonadaceae</taxon>
        <taxon>Rhizorhapis</taxon>
    </lineage>
</organism>
<reference evidence="2 3" key="1">
    <citation type="submission" date="2020-08" db="EMBL/GenBank/DDBJ databases">
        <title>Genomic Encyclopedia of Type Strains, Phase IV (KMG-IV): sequencing the most valuable type-strain genomes for metagenomic binning, comparative biology and taxonomic classification.</title>
        <authorList>
            <person name="Goeker M."/>
        </authorList>
    </citation>
    <scope>NUCLEOTIDE SEQUENCE [LARGE SCALE GENOMIC DNA]</scope>
    <source>
        <strain evidence="2 3">DSM 7465</strain>
    </source>
</reference>
<accession>A0A840HTT1</accession>
<keyword evidence="2" id="KW-0808">Transferase</keyword>
<keyword evidence="3" id="KW-1185">Reference proteome</keyword>